<keyword evidence="3" id="KW-1185">Reference proteome</keyword>
<protein>
    <submittedName>
        <fullName evidence="2">Uncharacterized protein</fullName>
    </submittedName>
</protein>
<evidence type="ECO:0000313" key="2">
    <source>
        <dbReference type="EMBL" id="KAK4220049.1"/>
    </source>
</evidence>
<comment type="caution">
    <text evidence="2">The sequence shown here is derived from an EMBL/GenBank/DDBJ whole genome shotgun (WGS) entry which is preliminary data.</text>
</comment>
<dbReference type="EMBL" id="MU858045">
    <property type="protein sequence ID" value="KAK4220049.1"/>
    <property type="molecule type" value="Genomic_DNA"/>
</dbReference>
<feature type="compositionally biased region" description="Low complexity" evidence="1">
    <location>
        <begin position="281"/>
        <end position="311"/>
    </location>
</feature>
<reference evidence="2" key="2">
    <citation type="submission" date="2023-05" db="EMBL/GenBank/DDBJ databases">
        <authorList>
            <consortium name="Lawrence Berkeley National Laboratory"/>
            <person name="Steindorff A."/>
            <person name="Hensen N."/>
            <person name="Bonometti L."/>
            <person name="Westerberg I."/>
            <person name="Brannstrom I.O."/>
            <person name="Guillou S."/>
            <person name="Cros-Aarteil S."/>
            <person name="Calhoun S."/>
            <person name="Haridas S."/>
            <person name="Kuo A."/>
            <person name="Mondo S."/>
            <person name="Pangilinan J."/>
            <person name="Riley R."/>
            <person name="Labutti K."/>
            <person name="Andreopoulos B."/>
            <person name="Lipzen A."/>
            <person name="Chen C."/>
            <person name="Yanf M."/>
            <person name="Daum C."/>
            <person name="Ng V."/>
            <person name="Clum A."/>
            <person name="Ohm R."/>
            <person name="Martin F."/>
            <person name="Silar P."/>
            <person name="Natvig D."/>
            <person name="Lalanne C."/>
            <person name="Gautier V."/>
            <person name="Ament-Velasquez S.L."/>
            <person name="Kruys A."/>
            <person name="Hutchinson M.I."/>
            <person name="Powell A.J."/>
            <person name="Barry K."/>
            <person name="Miller A.N."/>
            <person name="Grigoriev I.V."/>
            <person name="Debuchy R."/>
            <person name="Gladieux P."/>
            <person name="Thoren M.H."/>
            <person name="Johannesson H."/>
        </authorList>
    </citation>
    <scope>NUCLEOTIDE SEQUENCE</scope>
    <source>
        <strain evidence="2">PSN293</strain>
    </source>
</reference>
<dbReference type="Proteomes" id="UP001301769">
    <property type="component" value="Unassembled WGS sequence"/>
</dbReference>
<name>A0AAN6YJ50_9PEZI</name>
<feature type="compositionally biased region" description="Low complexity" evidence="1">
    <location>
        <begin position="261"/>
        <end position="270"/>
    </location>
</feature>
<dbReference type="AlphaFoldDB" id="A0AAN6YJ50"/>
<reference evidence="2" key="1">
    <citation type="journal article" date="2023" name="Mol. Phylogenet. Evol.">
        <title>Genome-scale phylogeny and comparative genomics of the fungal order Sordariales.</title>
        <authorList>
            <person name="Hensen N."/>
            <person name="Bonometti L."/>
            <person name="Westerberg I."/>
            <person name="Brannstrom I.O."/>
            <person name="Guillou S."/>
            <person name="Cros-Aarteil S."/>
            <person name="Calhoun S."/>
            <person name="Haridas S."/>
            <person name="Kuo A."/>
            <person name="Mondo S."/>
            <person name="Pangilinan J."/>
            <person name="Riley R."/>
            <person name="LaButti K."/>
            <person name="Andreopoulos B."/>
            <person name="Lipzen A."/>
            <person name="Chen C."/>
            <person name="Yan M."/>
            <person name="Daum C."/>
            <person name="Ng V."/>
            <person name="Clum A."/>
            <person name="Steindorff A."/>
            <person name="Ohm R.A."/>
            <person name="Martin F."/>
            <person name="Silar P."/>
            <person name="Natvig D.O."/>
            <person name="Lalanne C."/>
            <person name="Gautier V."/>
            <person name="Ament-Velasquez S.L."/>
            <person name="Kruys A."/>
            <person name="Hutchinson M.I."/>
            <person name="Powell A.J."/>
            <person name="Barry K."/>
            <person name="Miller A.N."/>
            <person name="Grigoriev I.V."/>
            <person name="Debuchy R."/>
            <person name="Gladieux P."/>
            <person name="Hiltunen Thoren M."/>
            <person name="Johannesson H."/>
        </authorList>
    </citation>
    <scope>NUCLEOTIDE SEQUENCE</scope>
    <source>
        <strain evidence="2">PSN293</strain>
    </source>
</reference>
<feature type="region of interest" description="Disordered" evidence="1">
    <location>
        <begin position="449"/>
        <end position="520"/>
    </location>
</feature>
<feature type="region of interest" description="Disordered" evidence="1">
    <location>
        <begin position="164"/>
        <end position="199"/>
    </location>
</feature>
<proteinExistence type="predicted"/>
<feature type="region of interest" description="Disordered" evidence="1">
    <location>
        <begin position="257"/>
        <end position="374"/>
    </location>
</feature>
<gene>
    <name evidence="2" type="ORF">QBC37DRAFT_477092</name>
</gene>
<accession>A0AAN6YJ50</accession>
<feature type="compositionally biased region" description="Acidic residues" evidence="1">
    <location>
        <begin position="489"/>
        <end position="499"/>
    </location>
</feature>
<sequence>MKLFFDTKNANATSSIKTANPNVITTSRRPSSVAANAPDPALLTPRDIFGRPMEPIPAPLVYINGGLGVGKEAVAESLASLLGQDKSLLVDVRAIGRDDDEDALVKGDEDSTLSLMTPEHPGYFDYFAEEEQALAVAEETEQAEDDERQGRRRLWASSWSHTFTIPASTSDTKSDNPNPSTTSASTKPSQPPQPPCSEKKLARLLSSPGNSTRIAIIAFCAFDTPMGHTALATFVTAATLANRLFIPVALSCEPTEKMRRAQSSQRQYSSKNKNRLSMSFSVSTPGPTSATSAAVASTSTSTSTALPSASPNSMSTAVGSGVSIDPDIGRKNGAGGRPSSHSFSFGGRGGASAGAHGNRNGGDSDSGRQTGQAPHPRQLFLACPIITSSHGDGGGGQRTGSNNGYSLTLDISKLSAFETALQIMELVKRLVAERDAEAQSKRERFLLDSGQVGGFDGAGDDDGEYTREDDGVGELDYDGAGEGTSDSGSDGDADPDPDVYAENFSNLTTPMEGPGYEWKV</sequence>
<feature type="compositionally biased region" description="Polar residues" evidence="1">
    <location>
        <begin position="164"/>
        <end position="188"/>
    </location>
</feature>
<evidence type="ECO:0000313" key="3">
    <source>
        <dbReference type="Proteomes" id="UP001301769"/>
    </source>
</evidence>
<evidence type="ECO:0000256" key="1">
    <source>
        <dbReference type="SAM" id="MobiDB-lite"/>
    </source>
</evidence>
<organism evidence="2 3">
    <name type="scientific">Rhypophila decipiens</name>
    <dbReference type="NCBI Taxonomy" id="261697"/>
    <lineage>
        <taxon>Eukaryota</taxon>
        <taxon>Fungi</taxon>
        <taxon>Dikarya</taxon>
        <taxon>Ascomycota</taxon>
        <taxon>Pezizomycotina</taxon>
        <taxon>Sordariomycetes</taxon>
        <taxon>Sordariomycetidae</taxon>
        <taxon>Sordariales</taxon>
        <taxon>Naviculisporaceae</taxon>
        <taxon>Rhypophila</taxon>
    </lineage>
</organism>